<proteinExistence type="predicted"/>
<gene>
    <name evidence="3" type="primary">LOC104598067</name>
</gene>
<dbReference type="AlphaFoldDB" id="A0A1U7ZWY5"/>
<dbReference type="GO" id="GO:0070300">
    <property type="term" value="F:phosphatidic acid binding"/>
    <property type="evidence" value="ECO:0007669"/>
    <property type="project" value="InterPro"/>
</dbReference>
<evidence type="ECO:0000313" key="3">
    <source>
        <dbReference type="RefSeq" id="XP_010258266.1"/>
    </source>
</evidence>
<dbReference type="InterPro" id="IPR038943">
    <property type="entry name" value="PLDrp1-like"/>
</dbReference>
<reference evidence="3" key="1">
    <citation type="submission" date="2025-08" db="UniProtKB">
        <authorList>
            <consortium name="RefSeq"/>
        </authorList>
    </citation>
    <scope>IDENTIFICATION</scope>
</reference>
<dbReference type="PANTHER" id="PTHR33971">
    <property type="entry name" value="OS06G0232000 PROTEIN"/>
    <property type="match status" value="1"/>
</dbReference>
<feature type="region of interest" description="Disordered" evidence="1">
    <location>
        <begin position="1"/>
        <end position="25"/>
    </location>
</feature>
<feature type="compositionally biased region" description="Acidic residues" evidence="1">
    <location>
        <begin position="9"/>
        <end position="18"/>
    </location>
</feature>
<name>A0A1U7ZWY5_NELNU</name>
<sequence length="232" mass="27119">MAFYSGGEDAVDDFDEYDPTPYGGGYDIVVTYGQSLEPSDEICYPISSSSSDIDCERPQYSYSEASAYGDEALQAEYSSYNRPNRPRPRPQPGRRPEEDAGGNEYGYGESQEVGEYGYESGYKRNEEYGYGGRNERPNDEDEEENRRRRPSYGRQEEEEEYRSPSYGREEEEEYRRPSYGRSEEEEERRRYQESSYGGEEYGGPQYGDNNSDGEENKRHHHRHHHLKQYDDE</sequence>
<evidence type="ECO:0000256" key="1">
    <source>
        <dbReference type="SAM" id="MobiDB-lite"/>
    </source>
</evidence>
<feature type="region of interest" description="Disordered" evidence="1">
    <location>
        <begin position="43"/>
        <end position="232"/>
    </location>
</feature>
<dbReference type="OMA" id="KQEYEAP"/>
<dbReference type="GeneID" id="104598067"/>
<evidence type="ECO:0000313" key="2">
    <source>
        <dbReference type="Proteomes" id="UP000189703"/>
    </source>
</evidence>
<protein>
    <submittedName>
        <fullName evidence="3">Uncharacterized protein At5g39570-like</fullName>
    </submittedName>
</protein>
<dbReference type="KEGG" id="nnu:104598067"/>
<dbReference type="STRING" id="4432.A0A1U7ZWY5"/>
<dbReference type="eggNOG" id="ENOG502STX7">
    <property type="taxonomic scope" value="Eukaryota"/>
</dbReference>
<keyword evidence="2" id="KW-1185">Reference proteome</keyword>
<accession>A0A1U7ZWY5</accession>
<dbReference type="OrthoDB" id="783250at2759"/>
<feature type="compositionally biased region" description="Basic and acidic residues" evidence="1">
    <location>
        <begin position="121"/>
        <end position="137"/>
    </location>
</feature>
<dbReference type="RefSeq" id="XP_010258266.1">
    <property type="nucleotide sequence ID" value="XM_010259964.2"/>
</dbReference>
<dbReference type="Proteomes" id="UP000189703">
    <property type="component" value="Unplaced"/>
</dbReference>
<organism evidence="2 3">
    <name type="scientific">Nelumbo nucifera</name>
    <name type="common">Sacred lotus</name>
    <dbReference type="NCBI Taxonomy" id="4432"/>
    <lineage>
        <taxon>Eukaryota</taxon>
        <taxon>Viridiplantae</taxon>
        <taxon>Streptophyta</taxon>
        <taxon>Embryophyta</taxon>
        <taxon>Tracheophyta</taxon>
        <taxon>Spermatophyta</taxon>
        <taxon>Magnoliopsida</taxon>
        <taxon>Proteales</taxon>
        <taxon>Nelumbonaceae</taxon>
        <taxon>Nelumbo</taxon>
    </lineage>
</organism>
<dbReference type="PANTHER" id="PTHR33971:SF1">
    <property type="entry name" value="OS02G0743600 PROTEIN"/>
    <property type="match status" value="1"/>
</dbReference>